<gene>
    <name evidence="1" type="ORF">TASK_LOCUS9336</name>
</gene>
<evidence type="ECO:0000313" key="2">
    <source>
        <dbReference type="Proteomes" id="UP000282613"/>
    </source>
</evidence>
<evidence type="ECO:0000313" key="1">
    <source>
        <dbReference type="EMBL" id="VDK42889.1"/>
    </source>
</evidence>
<dbReference type="Proteomes" id="UP000282613">
    <property type="component" value="Unassembled WGS sequence"/>
</dbReference>
<reference evidence="1 2" key="2">
    <citation type="submission" date="2018-11" db="EMBL/GenBank/DDBJ databases">
        <authorList>
            <consortium name="Pathogen Informatics"/>
        </authorList>
    </citation>
    <scope>NUCLEOTIDE SEQUENCE [LARGE SCALE GENOMIC DNA]</scope>
</reference>
<organism evidence="3">
    <name type="scientific">Taenia asiatica</name>
    <name type="common">Asian tapeworm</name>
    <dbReference type="NCBI Taxonomy" id="60517"/>
    <lineage>
        <taxon>Eukaryota</taxon>
        <taxon>Metazoa</taxon>
        <taxon>Spiralia</taxon>
        <taxon>Lophotrochozoa</taxon>
        <taxon>Platyhelminthes</taxon>
        <taxon>Cestoda</taxon>
        <taxon>Eucestoda</taxon>
        <taxon>Cyclophyllidea</taxon>
        <taxon>Taeniidae</taxon>
        <taxon>Taenia</taxon>
    </lineage>
</organism>
<protein>
    <submittedName>
        <fullName evidence="1 3">Uncharacterized protein</fullName>
    </submittedName>
</protein>
<evidence type="ECO:0000313" key="3">
    <source>
        <dbReference type="WBParaSite" id="TASK_0000933501-mRNA-1"/>
    </source>
</evidence>
<dbReference type="EMBL" id="UYRS01019102">
    <property type="protein sequence ID" value="VDK42889.1"/>
    <property type="molecule type" value="Genomic_DNA"/>
</dbReference>
<sequence>MANPIGQCELRLCYKSFANAPDPQTAVTTIEESKMRINGSSRRLRFEELASTPDAEWLRNFDRSAHQLYPQPVPSRETLQSIINGKPVSQAGIALSNFLPHPPNLGTSVTKFYLNSRFIKHIRDFCLETSRCTIAGSFKSHRGA</sequence>
<dbReference type="AlphaFoldDB" id="A0A0R3WES5"/>
<keyword evidence="2" id="KW-1185">Reference proteome</keyword>
<dbReference type="OrthoDB" id="10518585at2759"/>
<dbReference type="STRING" id="60517.A0A0R3WES5"/>
<name>A0A0R3WES5_TAEAS</name>
<accession>A0A0R3WES5</accession>
<proteinExistence type="predicted"/>
<reference evidence="3" key="1">
    <citation type="submission" date="2017-02" db="UniProtKB">
        <authorList>
            <consortium name="WormBaseParasite"/>
        </authorList>
    </citation>
    <scope>IDENTIFICATION</scope>
</reference>
<dbReference type="WBParaSite" id="TASK_0000933501-mRNA-1">
    <property type="protein sequence ID" value="TASK_0000933501-mRNA-1"/>
    <property type="gene ID" value="TASK_0000933501"/>
</dbReference>